<dbReference type="EMBL" id="UINC01031295">
    <property type="protein sequence ID" value="SVB17116.1"/>
    <property type="molecule type" value="Genomic_DNA"/>
</dbReference>
<dbReference type="InterPro" id="IPR010137">
    <property type="entry name" value="Lipid_A_LpxA"/>
</dbReference>
<evidence type="ECO:0000256" key="2">
    <source>
        <dbReference type="ARBA" id="ARBA00022556"/>
    </source>
</evidence>
<dbReference type="PANTHER" id="PTHR43480:SF1">
    <property type="entry name" value="ACYL-[ACYL-CARRIER-PROTEIN]--UDP-N-ACETYLGLUCOSAMINE O-ACYLTRANSFERASE, MITOCHONDRIAL-RELATED"/>
    <property type="match status" value="1"/>
</dbReference>
<protein>
    <recommendedName>
        <fullName evidence="6">UDP N-acetylglucosamine O-acyltransferase C-terminal domain-containing protein</fullName>
    </recommendedName>
</protein>
<dbReference type="Gene3D" id="1.20.1180.10">
    <property type="entry name" value="Udp N-acetylglucosamine O-acyltransferase, C-terminal domain"/>
    <property type="match status" value="1"/>
</dbReference>
<evidence type="ECO:0000256" key="1">
    <source>
        <dbReference type="ARBA" id="ARBA00022516"/>
    </source>
</evidence>
<feature type="domain" description="UDP N-acetylglucosamine O-acyltransferase C-terminal" evidence="6">
    <location>
        <begin position="4"/>
        <end position="76"/>
    </location>
</feature>
<accession>A0A382BTH3</accession>
<keyword evidence="4" id="KW-0443">Lipid metabolism</keyword>
<dbReference type="GO" id="GO:0016020">
    <property type="term" value="C:membrane"/>
    <property type="evidence" value="ECO:0007669"/>
    <property type="project" value="GOC"/>
</dbReference>
<evidence type="ECO:0000256" key="4">
    <source>
        <dbReference type="ARBA" id="ARBA00023098"/>
    </source>
</evidence>
<dbReference type="GO" id="GO:0009245">
    <property type="term" value="P:lipid A biosynthetic process"/>
    <property type="evidence" value="ECO:0007669"/>
    <property type="project" value="UniProtKB-KW"/>
</dbReference>
<name>A0A382BTH3_9ZZZZ</name>
<evidence type="ECO:0000313" key="7">
    <source>
        <dbReference type="EMBL" id="SVB17116.1"/>
    </source>
</evidence>
<dbReference type="PANTHER" id="PTHR43480">
    <property type="entry name" value="ACYL-[ACYL-CARRIER-PROTEIN]--UDP-N-ACETYLGLUCOSAMINE O-ACYLTRANSFERASE"/>
    <property type="match status" value="1"/>
</dbReference>
<dbReference type="AlphaFoldDB" id="A0A382BTH3"/>
<evidence type="ECO:0000256" key="5">
    <source>
        <dbReference type="ARBA" id="ARBA00023315"/>
    </source>
</evidence>
<proteinExistence type="predicted"/>
<evidence type="ECO:0000256" key="3">
    <source>
        <dbReference type="ARBA" id="ARBA00022679"/>
    </source>
</evidence>
<dbReference type="GO" id="GO:0008780">
    <property type="term" value="F:acyl-[acyl-carrier-protein]-UDP-N-acetylglucosamine O-acyltransferase activity"/>
    <property type="evidence" value="ECO:0007669"/>
    <property type="project" value="InterPro"/>
</dbReference>
<reference evidence="7" key="1">
    <citation type="submission" date="2018-05" db="EMBL/GenBank/DDBJ databases">
        <authorList>
            <person name="Lanie J.A."/>
            <person name="Ng W.-L."/>
            <person name="Kazmierczak K.M."/>
            <person name="Andrzejewski T.M."/>
            <person name="Davidsen T.M."/>
            <person name="Wayne K.J."/>
            <person name="Tettelin H."/>
            <person name="Glass J.I."/>
            <person name="Rusch D."/>
            <person name="Podicherti R."/>
            <person name="Tsui H.-C.T."/>
            <person name="Winkler M.E."/>
        </authorList>
    </citation>
    <scope>NUCLEOTIDE SEQUENCE</scope>
</reference>
<dbReference type="InterPro" id="IPR029098">
    <property type="entry name" value="Acetyltransf_C"/>
</dbReference>
<sequence>YLGIRGNLRGLNLIGLKRKNVGTKKINKINKVFKKIFWKSHSLEKNIKNLNQEEKSILEVAEILDFISLNLKRGICRYVND</sequence>
<dbReference type="Pfam" id="PF13720">
    <property type="entry name" value="Acetyltransf_11"/>
    <property type="match status" value="1"/>
</dbReference>
<keyword evidence="1" id="KW-0444">Lipid biosynthesis</keyword>
<evidence type="ECO:0000259" key="6">
    <source>
        <dbReference type="Pfam" id="PF13720"/>
    </source>
</evidence>
<feature type="non-terminal residue" evidence="7">
    <location>
        <position position="1"/>
    </location>
</feature>
<organism evidence="7">
    <name type="scientific">marine metagenome</name>
    <dbReference type="NCBI Taxonomy" id="408172"/>
    <lineage>
        <taxon>unclassified sequences</taxon>
        <taxon>metagenomes</taxon>
        <taxon>ecological metagenomes</taxon>
    </lineage>
</organism>
<keyword evidence="5" id="KW-0012">Acyltransferase</keyword>
<keyword evidence="2" id="KW-0441">Lipid A biosynthesis</keyword>
<keyword evidence="3" id="KW-0808">Transferase</keyword>
<dbReference type="InterPro" id="IPR037157">
    <property type="entry name" value="Acetyltransf_C_sf"/>
</dbReference>
<gene>
    <name evidence="7" type="ORF">METZ01_LOCUS169970</name>
</gene>